<dbReference type="SUPFAM" id="SSF81383">
    <property type="entry name" value="F-box domain"/>
    <property type="match status" value="2"/>
</dbReference>
<dbReference type="Gene3D" id="1.20.1280.50">
    <property type="match status" value="2"/>
</dbReference>
<dbReference type="PROSITE" id="PS50181">
    <property type="entry name" value="FBOX"/>
    <property type="match status" value="2"/>
</dbReference>
<dbReference type="Proteomes" id="UP000327013">
    <property type="component" value="Chromosome 1"/>
</dbReference>
<feature type="domain" description="F-box" evidence="1">
    <location>
        <begin position="11"/>
        <end position="58"/>
    </location>
</feature>
<dbReference type="EMBL" id="CM017321">
    <property type="protein sequence ID" value="KAE7996124.1"/>
    <property type="molecule type" value="Genomic_DNA"/>
</dbReference>
<evidence type="ECO:0000313" key="2">
    <source>
        <dbReference type="EMBL" id="KAE7996124.1"/>
    </source>
</evidence>
<reference evidence="2 3" key="1">
    <citation type="submission" date="2019-06" db="EMBL/GenBank/DDBJ databases">
        <title>A chromosomal-level reference genome of Carpinus fangiana (Coryloideae, Betulaceae).</title>
        <authorList>
            <person name="Yang X."/>
            <person name="Wang Z."/>
            <person name="Zhang L."/>
            <person name="Hao G."/>
            <person name="Liu J."/>
            <person name="Yang Y."/>
        </authorList>
    </citation>
    <scope>NUCLEOTIDE SEQUENCE [LARGE SCALE GENOMIC DNA]</scope>
    <source>
        <strain evidence="2">Cfa_2016G</strain>
        <tissue evidence="2">Leaf</tissue>
    </source>
</reference>
<dbReference type="AlphaFoldDB" id="A0A5N6QCN6"/>
<sequence length="549" mass="62775">MDPTPVLADEFPNWLELPRDVTASILMRLGSIEILTSAQMVCSLWRNLCKDPSMWRAVDMINANDYWNDYDLERMCRDAVDRSCGHLVDVNLEYFGTDELLRHIADSSSQIKCLRLVHCYYDISDEGLSQVAAKLPLLEELAVSYCQFSKEALKAVGRSCPLLKSLKFNNQEYGTPHIECDEEALAIAENMPRLRCLQLFGNNLTNDGLQAILDGCPHLESLDLRQCFSVKLTGNLERRCAEQIKDLRLPHDSTDDYEFGAELDNEFRNWLELPRDVTASILLRLGAIEILTSVQRVCSPWRKLCKDPSLWRAVDMRNPDNQWEDYEVERMCRDAVDRSCGQLVDINIENFGSDELLRHIADSSSQLKRLGLAKCRGISDGGLSGVAAKLPLLEELSISYCLLSKEALETVGRCCPHLQSLEFKIRRYEKYDDEEAFAIAANMSELRCLNLVGNKLTNEGLQAILDGCPHLESLDLRRCFNLTLAGDLGRRCAQQIKHLRLPRDSTDDFECGSDFFNYEYEDLFVDDEYEYPNHVDIEYFEAYDDPNNY</sequence>
<protein>
    <recommendedName>
        <fullName evidence="1">F-box domain-containing protein</fullName>
    </recommendedName>
</protein>
<dbReference type="PANTHER" id="PTHR38926:SF2">
    <property type="entry name" value="F-BOX_LRR-REPEAT PROTEIN 21-RELATED"/>
    <property type="match status" value="1"/>
</dbReference>
<dbReference type="Pfam" id="PF12937">
    <property type="entry name" value="F-box-like"/>
    <property type="match status" value="2"/>
</dbReference>
<keyword evidence="3" id="KW-1185">Reference proteome</keyword>
<gene>
    <name evidence="2" type="ORF">FH972_000872</name>
</gene>
<dbReference type="InterPro" id="IPR001810">
    <property type="entry name" value="F-box_dom"/>
</dbReference>
<dbReference type="SUPFAM" id="SSF52058">
    <property type="entry name" value="L domain-like"/>
    <property type="match status" value="1"/>
</dbReference>
<dbReference type="Pfam" id="PF13516">
    <property type="entry name" value="LRR_6"/>
    <property type="match status" value="2"/>
</dbReference>
<name>A0A5N6QCN6_9ROSI</name>
<dbReference type="Gene3D" id="3.80.10.10">
    <property type="entry name" value="Ribonuclease Inhibitor"/>
    <property type="match status" value="2"/>
</dbReference>
<evidence type="ECO:0000259" key="1">
    <source>
        <dbReference type="PROSITE" id="PS50181"/>
    </source>
</evidence>
<dbReference type="InterPro" id="IPR001611">
    <property type="entry name" value="Leu-rich_rpt"/>
</dbReference>
<accession>A0A5N6QCN6</accession>
<dbReference type="InterPro" id="IPR036047">
    <property type="entry name" value="F-box-like_dom_sf"/>
</dbReference>
<organism evidence="2 3">
    <name type="scientific">Carpinus fangiana</name>
    <dbReference type="NCBI Taxonomy" id="176857"/>
    <lineage>
        <taxon>Eukaryota</taxon>
        <taxon>Viridiplantae</taxon>
        <taxon>Streptophyta</taxon>
        <taxon>Embryophyta</taxon>
        <taxon>Tracheophyta</taxon>
        <taxon>Spermatophyta</taxon>
        <taxon>Magnoliopsida</taxon>
        <taxon>eudicotyledons</taxon>
        <taxon>Gunneridae</taxon>
        <taxon>Pentapetalae</taxon>
        <taxon>rosids</taxon>
        <taxon>fabids</taxon>
        <taxon>Fagales</taxon>
        <taxon>Betulaceae</taxon>
        <taxon>Carpinus</taxon>
    </lineage>
</organism>
<feature type="domain" description="F-box" evidence="1">
    <location>
        <begin position="267"/>
        <end position="314"/>
    </location>
</feature>
<dbReference type="OrthoDB" id="2095648at2759"/>
<dbReference type="PANTHER" id="PTHR38926">
    <property type="entry name" value="F-BOX DOMAIN CONTAINING PROTEIN, EXPRESSED"/>
    <property type="match status" value="1"/>
</dbReference>
<evidence type="ECO:0000313" key="3">
    <source>
        <dbReference type="Proteomes" id="UP000327013"/>
    </source>
</evidence>
<dbReference type="InterPro" id="IPR032675">
    <property type="entry name" value="LRR_dom_sf"/>
</dbReference>
<proteinExistence type="predicted"/>
<dbReference type="CDD" id="cd22164">
    <property type="entry name" value="F-box_AtSKIP19-like"/>
    <property type="match status" value="2"/>
</dbReference>
<dbReference type="InterPro" id="IPR006553">
    <property type="entry name" value="Leu-rich_rpt_Cys-con_subtyp"/>
</dbReference>
<dbReference type="SMART" id="SM00256">
    <property type="entry name" value="FBOX"/>
    <property type="match status" value="2"/>
</dbReference>
<dbReference type="SMART" id="SM00367">
    <property type="entry name" value="LRR_CC"/>
    <property type="match status" value="10"/>
</dbReference>